<evidence type="ECO:0000256" key="3">
    <source>
        <dbReference type="ARBA" id="ARBA00022692"/>
    </source>
</evidence>
<dbReference type="Proteomes" id="UP001303222">
    <property type="component" value="Unassembled WGS sequence"/>
</dbReference>
<evidence type="ECO:0000313" key="8">
    <source>
        <dbReference type="Proteomes" id="UP001303222"/>
    </source>
</evidence>
<dbReference type="GO" id="GO:0005737">
    <property type="term" value="C:cytoplasm"/>
    <property type="evidence" value="ECO:0007669"/>
    <property type="project" value="TreeGrafter"/>
</dbReference>
<dbReference type="InterPro" id="IPR006094">
    <property type="entry name" value="Oxid_FAD_bind_N"/>
</dbReference>
<dbReference type="InterPro" id="IPR016169">
    <property type="entry name" value="FAD-bd_PCMH_sub2"/>
</dbReference>
<dbReference type="PROSITE" id="PS51387">
    <property type="entry name" value="FAD_PCMH"/>
    <property type="match status" value="1"/>
</dbReference>
<dbReference type="SUPFAM" id="SSF56176">
    <property type="entry name" value="FAD-binding/transporter-associated domain-like"/>
    <property type="match status" value="1"/>
</dbReference>
<dbReference type="GO" id="GO:0016020">
    <property type="term" value="C:membrane"/>
    <property type="evidence" value="ECO:0007669"/>
    <property type="project" value="UniProtKB-SubCell"/>
</dbReference>
<dbReference type="Pfam" id="PF01565">
    <property type="entry name" value="FAD_binding_4"/>
    <property type="match status" value="1"/>
</dbReference>
<evidence type="ECO:0000256" key="1">
    <source>
        <dbReference type="ARBA" id="ARBA00004167"/>
    </source>
</evidence>
<evidence type="ECO:0000313" key="7">
    <source>
        <dbReference type="EMBL" id="KAK3949221.1"/>
    </source>
</evidence>
<organism evidence="7 8">
    <name type="scientific">Pseudoneurospora amorphoporcata</name>
    <dbReference type="NCBI Taxonomy" id="241081"/>
    <lineage>
        <taxon>Eukaryota</taxon>
        <taxon>Fungi</taxon>
        <taxon>Dikarya</taxon>
        <taxon>Ascomycota</taxon>
        <taxon>Pezizomycotina</taxon>
        <taxon>Sordariomycetes</taxon>
        <taxon>Sordariomycetidae</taxon>
        <taxon>Sordariales</taxon>
        <taxon>Sordariaceae</taxon>
        <taxon>Pseudoneurospora</taxon>
    </lineage>
</organism>
<evidence type="ECO:0000256" key="5">
    <source>
        <dbReference type="ARBA" id="ARBA00023136"/>
    </source>
</evidence>
<evidence type="ECO:0000256" key="4">
    <source>
        <dbReference type="ARBA" id="ARBA00022989"/>
    </source>
</evidence>
<dbReference type="EMBL" id="MU859223">
    <property type="protein sequence ID" value="KAK3949221.1"/>
    <property type="molecule type" value="Genomic_DNA"/>
</dbReference>
<dbReference type="EC" id="1.3.1.72" evidence="2"/>
<dbReference type="InterPro" id="IPR040165">
    <property type="entry name" value="Diminuto-like"/>
</dbReference>
<feature type="domain" description="FAD-binding PCMH-type" evidence="6">
    <location>
        <begin position="2"/>
        <end position="194"/>
    </location>
</feature>
<reference evidence="7" key="1">
    <citation type="journal article" date="2023" name="Mol. Phylogenet. Evol.">
        <title>Genome-scale phylogeny and comparative genomics of the fungal order Sordariales.</title>
        <authorList>
            <person name="Hensen N."/>
            <person name="Bonometti L."/>
            <person name="Westerberg I."/>
            <person name="Brannstrom I.O."/>
            <person name="Guillou S."/>
            <person name="Cros-Aarteil S."/>
            <person name="Calhoun S."/>
            <person name="Haridas S."/>
            <person name="Kuo A."/>
            <person name="Mondo S."/>
            <person name="Pangilinan J."/>
            <person name="Riley R."/>
            <person name="LaButti K."/>
            <person name="Andreopoulos B."/>
            <person name="Lipzen A."/>
            <person name="Chen C."/>
            <person name="Yan M."/>
            <person name="Daum C."/>
            <person name="Ng V."/>
            <person name="Clum A."/>
            <person name="Steindorff A."/>
            <person name="Ohm R.A."/>
            <person name="Martin F."/>
            <person name="Silar P."/>
            <person name="Natvig D.O."/>
            <person name="Lalanne C."/>
            <person name="Gautier V."/>
            <person name="Ament-Velasquez S.L."/>
            <person name="Kruys A."/>
            <person name="Hutchinson M.I."/>
            <person name="Powell A.J."/>
            <person name="Barry K."/>
            <person name="Miller A.N."/>
            <person name="Grigoriev I.V."/>
            <person name="Debuchy R."/>
            <person name="Gladieux P."/>
            <person name="Hiltunen Thoren M."/>
            <person name="Johannesson H."/>
        </authorList>
    </citation>
    <scope>NUCLEOTIDE SEQUENCE</scope>
    <source>
        <strain evidence="7">CBS 626.80</strain>
    </source>
</reference>
<accession>A0AAN6SDQ7</accession>
<gene>
    <name evidence="7" type="ORF">QBC32DRAFT_41113</name>
</gene>
<dbReference type="InterPro" id="IPR036318">
    <property type="entry name" value="FAD-bd_PCMH-like_sf"/>
</dbReference>
<dbReference type="Gene3D" id="3.30.465.10">
    <property type="match status" value="1"/>
</dbReference>
<name>A0AAN6SDQ7_9PEZI</name>
<reference evidence="7" key="2">
    <citation type="submission" date="2023-06" db="EMBL/GenBank/DDBJ databases">
        <authorList>
            <consortium name="Lawrence Berkeley National Laboratory"/>
            <person name="Mondo S.J."/>
            <person name="Hensen N."/>
            <person name="Bonometti L."/>
            <person name="Westerberg I."/>
            <person name="Brannstrom I.O."/>
            <person name="Guillou S."/>
            <person name="Cros-Aarteil S."/>
            <person name="Calhoun S."/>
            <person name="Haridas S."/>
            <person name="Kuo A."/>
            <person name="Pangilinan J."/>
            <person name="Riley R."/>
            <person name="Labutti K."/>
            <person name="Andreopoulos B."/>
            <person name="Lipzen A."/>
            <person name="Chen C."/>
            <person name="Yanf M."/>
            <person name="Daum C."/>
            <person name="Ng V."/>
            <person name="Clum A."/>
            <person name="Steindorff A."/>
            <person name="Ohm R."/>
            <person name="Martin F."/>
            <person name="Silar P."/>
            <person name="Natvig D."/>
            <person name="Lalanne C."/>
            <person name="Gautier V."/>
            <person name="Ament-Velasquez S.L."/>
            <person name="Kruys A."/>
            <person name="Hutchinson M.I."/>
            <person name="Powell A.J."/>
            <person name="Barry K."/>
            <person name="Miller A.N."/>
            <person name="Grigoriev I.V."/>
            <person name="Debuchy R."/>
            <person name="Gladieux P."/>
            <person name="Thoren M.H."/>
            <person name="Johannesson H."/>
        </authorList>
    </citation>
    <scope>NUCLEOTIDE SEQUENCE</scope>
    <source>
        <strain evidence="7">CBS 626.80</strain>
    </source>
</reference>
<dbReference type="GO" id="GO:0071949">
    <property type="term" value="F:FAD binding"/>
    <property type="evidence" value="ECO:0007669"/>
    <property type="project" value="InterPro"/>
</dbReference>
<dbReference type="AlphaFoldDB" id="A0AAN6SDQ7"/>
<proteinExistence type="predicted"/>
<dbReference type="InterPro" id="IPR016166">
    <property type="entry name" value="FAD-bd_PCMH"/>
</dbReference>
<dbReference type="PANTHER" id="PTHR10801:SF10">
    <property type="entry name" value="FAD BINDING DOMAIN PROTEIN (AFU_ORTHOLOGUE AFUA_6G14300)"/>
    <property type="match status" value="1"/>
</dbReference>
<protein>
    <recommendedName>
        <fullName evidence="2">Delta(24)-sterol reductase</fullName>
        <ecNumber evidence="2">1.3.1.72</ecNumber>
    </recommendedName>
</protein>
<dbReference type="GO" id="GO:0050614">
    <property type="term" value="F:Delta24-sterol reductase activity"/>
    <property type="evidence" value="ECO:0007669"/>
    <property type="project" value="UniProtKB-EC"/>
</dbReference>
<dbReference type="GO" id="GO:0008202">
    <property type="term" value="P:steroid metabolic process"/>
    <property type="evidence" value="ECO:0007669"/>
    <property type="project" value="TreeGrafter"/>
</dbReference>
<comment type="subcellular location">
    <subcellularLocation>
        <location evidence="1">Membrane</location>
        <topology evidence="1">Single-pass membrane protein</topology>
    </subcellularLocation>
</comment>
<keyword evidence="8" id="KW-1185">Reference proteome</keyword>
<keyword evidence="3" id="KW-0812">Transmembrane</keyword>
<dbReference type="FunFam" id="3.30.465.10:FF:000031">
    <property type="entry name" value="FAD binding domain protein"/>
    <property type="match status" value="1"/>
</dbReference>
<evidence type="ECO:0000256" key="2">
    <source>
        <dbReference type="ARBA" id="ARBA00012405"/>
    </source>
</evidence>
<dbReference type="PANTHER" id="PTHR10801">
    <property type="entry name" value="24-DEHYDROCHOLESTEROL REDUCTASE"/>
    <property type="match status" value="1"/>
</dbReference>
<evidence type="ECO:0000259" key="6">
    <source>
        <dbReference type="PROSITE" id="PS51387"/>
    </source>
</evidence>
<dbReference type="GO" id="GO:0000246">
    <property type="term" value="F:Delta24(24-1) sterol reductase activity"/>
    <property type="evidence" value="ECO:0007669"/>
    <property type="project" value="TreeGrafter"/>
</dbReference>
<comment type="caution">
    <text evidence="7">The sequence shown here is derived from an EMBL/GenBank/DDBJ whole genome shotgun (WGS) entry which is preliminary data.</text>
</comment>
<sequence>MTGANTIAAALERHATTVTRLSSQISSLYSSRLPYRIFHGSTNSTRPPTQKGNTKFVDISSLNNVLSVDKNTKTALVEPNVPMDKLVEATLPHGLVPPVVMEFPGITAGGGFAGTAGESSSFRHGFFDDTVREVEMVLGDGSVVKVRNPDIAQAEAKAKGVTGQVEKGDLFRGAAGAVGTLGTTTLLEVQLMEAKKYVKTEYKRASSVAEAIRMVREETQKGDNDYVDGILFSKDHGVVVTGKLVNELPASAPDTQKPQTFSGAWDPWFYLHCQEKTAKARQATDYVPLAEYLFRYDRGGFWVGAAAFQYFSWVPFNRLTRWFLDDFLHTRMMYRALHGSGESARFVVQDIAMPFETSEEFIDYTSSSLGIWPLWLCPLKRRAPPTFHPHTTRPGTSASDQSKQDDMMLNIGVWGWGPDKPAEFVAKNIELEDKVRELGGMKWFYAHTYYQQDKFWEMYGGKGWYDALRKKYHAEHLPTVWDKIHVDADKAGKKQRHWLLAKKPVGGFYGIWKSIRSKDYFLHRRAGWKWKGE</sequence>
<keyword evidence="5" id="KW-0472">Membrane</keyword>
<keyword evidence="4" id="KW-1133">Transmembrane helix</keyword>